<dbReference type="Proteomes" id="UP000663870">
    <property type="component" value="Unassembled WGS sequence"/>
</dbReference>
<dbReference type="EMBL" id="CAJNOL010000250">
    <property type="protein sequence ID" value="CAF0962535.1"/>
    <property type="molecule type" value="Genomic_DNA"/>
</dbReference>
<evidence type="ECO:0000313" key="5">
    <source>
        <dbReference type="EMBL" id="CAF3658064.1"/>
    </source>
</evidence>
<protein>
    <submittedName>
        <fullName evidence="2">Uncharacterized protein</fullName>
    </submittedName>
</protein>
<evidence type="ECO:0000313" key="4">
    <source>
        <dbReference type="EMBL" id="CAF1353206.1"/>
    </source>
</evidence>
<dbReference type="OrthoDB" id="9973273at2759"/>
<feature type="region of interest" description="Disordered" evidence="1">
    <location>
        <begin position="1"/>
        <end position="79"/>
    </location>
</feature>
<evidence type="ECO:0000256" key="1">
    <source>
        <dbReference type="SAM" id="MobiDB-lite"/>
    </source>
</evidence>
<dbReference type="EMBL" id="CAJOBE010000551">
    <property type="protein sequence ID" value="CAF3658064.1"/>
    <property type="molecule type" value="Genomic_DNA"/>
</dbReference>
<reference evidence="2" key="1">
    <citation type="submission" date="2021-02" db="EMBL/GenBank/DDBJ databases">
        <authorList>
            <person name="Nowell W R."/>
        </authorList>
    </citation>
    <scope>NUCLEOTIDE SEQUENCE</scope>
</reference>
<sequence length="79" mass="8286">MSKDLDPTGGMFSGTQNTMVGKIKGPGKPDPQTSAPPGARTDIVNPNQPADPNRDHEPKINFQKEPIPGQGPQSGGSHK</sequence>
<evidence type="ECO:0000313" key="2">
    <source>
        <dbReference type="EMBL" id="CAF0962535.1"/>
    </source>
</evidence>
<evidence type="ECO:0000313" key="3">
    <source>
        <dbReference type="EMBL" id="CAF0989065.1"/>
    </source>
</evidence>
<gene>
    <name evidence="5" type="ORF">FNK824_LOCUS6382</name>
    <name evidence="2" type="ORF">JXQ802_LOCUS12261</name>
    <name evidence="6" type="ORF">OTI717_LOCUS35638</name>
    <name evidence="4" type="ORF">RFH988_LOCUS32413</name>
    <name evidence="3" type="ORF">SEV965_LOCUS10169</name>
</gene>
<dbReference type="EMBL" id="CAJNOO010003749">
    <property type="protein sequence ID" value="CAF1353206.1"/>
    <property type="molecule type" value="Genomic_DNA"/>
</dbReference>
<comment type="caution">
    <text evidence="2">The sequence shown here is derived from an EMBL/GenBank/DDBJ whole genome shotgun (WGS) entry which is preliminary data.</text>
</comment>
<dbReference type="EMBL" id="CAJNOU010000410">
    <property type="protein sequence ID" value="CAF0989065.1"/>
    <property type="molecule type" value="Genomic_DNA"/>
</dbReference>
<dbReference type="Proteomes" id="UP000663823">
    <property type="component" value="Unassembled WGS sequence"/>
</dbReference>
<dbReference type="Proteomes" id="UP000663874">
    <property type="component" value="Unassembled WGS sequence"/>
</dbReference>
<evidence type="ECO:0000313" key="6">
    <source>
        <dbReference type="EMBL" id="CAF4138988.1"/>
    </source>
</evidence>
<evidence type="ECO:0000313" key="7">
    <source>
        <dbReference type="Proteomes" id="UP000663870"/>
    </source>
</evidence>
<organism evidence="2 7">
    <name type="scientific">Rotaria sordida</name>
    <dbReference type="NCBI Taxonomy" id="392033"/>
    <lineage>
        <taxon>Eukaryota</taxon>
        <taxon>Metazoa</taxon>
        <taxon>Spiralia</taxon>
        <taxon>Gnathifera</taxon>
        <taxon>Rotifera</taxon>
        <taxon>Eurotatoria</taxon>
        <taxon>Bdelloidea</taxon>
        <taxon>Philodinida</taxon>
        <taxon>Philodinidae</taxon>
        <taxon>Rotaria</taxon>
    </lineage>
</organism>
<dbReference type="Proteomes" id="UP000663882">
    <property type="component" value="Unassembled WGS sequence"/>
</dbReference>
<proteinExistence type="predicted"/>
<dbReference type="EMBL" id="CAJOAX010014044">
    <property type="protein sequence ID" value="CAF4138988.1"/>
    <property type="molecule type" value="Genomic_DNA"/>
</dbReference>
<name>A0A814DW12_9BILA</name>
<accession>A0A814DW12</accession>
<dbReference type="Proteomes" id="UP000663889">
    <property type="component" value="Unassembled WGS sequence"/>
</dbReference>
<keyword evidence="7" id="KW-1185">Reference proteome</keyword>
<dbReference type="AlphaFoldDB" id="A0A814DW12"/>